<dbReference type="RefSeq" id="WP_343957240.1">
    <property type="nucleotide sequence ID" value="NZ_BAAAKZ010000001.1"/>
</dbReference>
<dbReference type="InterPro" id="IPR002347">
    <property type="entry name" value="SDR_fam"/>
</dbReference>
<dbReference type="EC" id="1.1.1.-" evidence="3"/>
<comment type="similarity">
    <text evidence="1">Belongs to the short-chain dehydrogenases/reductases (SDR) family.</text>
</comment>
<comment type="caution">
    <text evidence="3">The sequence shown here is derived from an EMBL/GenBank/DDBJ whole genome shotgun (WGS) entry which is preliminary data.</text>
</comment>
<dbReference type="PANTHER" id="PTHR42760">
    <property type="entry name" value="SHORT-CHAIN DEHYDROGENASES/REDUCTASES FAMILY MEMBER"/>
    <property type="match status" value="1"/>
</dbReference>
<dbReference type="PROSITE" id="PS00061">
    <property type="entry name" value="ADH_SHORT"/>
    <property type="match status" value="1"/>
</dbReference>
<sequence length="279" mass="28859">MNQSPAPAAAPATAGRAPVAIVTGGAGGIGWEIGRRLVADGYTVIACDMVPGLTAEPLDDSDRAHGTDRAGVPTLWRELNVTDHAQVAEVFAAIAAEFGGIDVLVNNAGIQRHRGIEDLSWEEWEAVVNVNLHGVFNALQAGGKQMLEQPEGGRIVNISSVSARGSAGRAPYSTTKAAVIGLTSTAGAEWAARGVRVNAVAPGYVDTGVFRQGVAAGTLSLDTILSRIPAKRLAQAGEIANAVSFLVSDQASYMNGQTLYVDGGFMIDYGVPLAKKPTP</sequence>
<accession>A0ABW3TP51</accession>
<dbReference type="PRINTS" id="PR00081">
    <property type="entry name" value="GDHRDH"/>
</dbReference>
<dbReference type="InterPro" id="IPR057326">
    <property type="entry name" value="KR_dom"/>
</dbReference>
<name>A0ABW3TP51_9MICO</name>
<feature type="domain" description="Ketoreductase" evidence="2">
    <location>
        <begin position="18"/>
        <end position="203"/>
    </location>
</feature>
<keyword evidence="3" id="KW-0560">Oxidoreductase</keyword>
<evidence type="ECO:0000313" key="3">
    <source>
        <dbReference type="EMBL" id="MFD1201228.1"/>
    </source>
</evidence>
<reference evidence="4" key="1">
    <citation type="journal article" date="2019" name="Int. J. Syst. Evol. Microbiol.">
        <title>The Global Catalogue of Microorganisms (GCM) 10K type strain sequencing project: providing services to taxonomists for standard genome sequencing and annotation.</title>
        <authorList>
            <consortium name="The Broad Institute Genomics Platform"/>
            <consortium name="The Broad Institute Genome Sequencing Center for Infectious Disease"/>
            <person name="Wu L."/>
            <person name="Ma J."/>
        </authorList>
    </citation>
    <scope>NUCLEOTIDE SEQUENCE [LARGE SCALE GENOMIC DNA]</scope>
    <source>
        <strain evidence="4">CCUG 50213</strain>
    </source>
</reference>
<proteinExistence type="inferred from homology"/>
<dbReference type="SUPFAM" id="SSF51735">
    <property type="entry name" value="NAD(P)-binding Rossmann-fold domains"/>
    <property type="match status" value="1"/>
</dbReference>
<organism evidence="3 4">
    <name type="scientific">Leucobacter albus</name>
    <dbReference type="NCBI Taxonomy" id="272210"/>
    <lineage>
        <taxon>Bacteria</taxon>
        <taxon>Bacillati</taxon>
        <taxon>Actinomycetota</taxon>
        <taxon>Actinomycetes</taxon>
        <taxon>Micrococcales</taxon>
        <taxon>Microbacteriaceae</taxon>
        <taxon>Leucobacter</taxon>
    </lineage>
</organism>
<evidence type="ECO:0000259" key="2">
    <source>
        <dbReference type="SMART" id="SM00822"/>
    </source>
</evidence>
<dbReference type="InterPro" id="IPR036291">
    <property type="entry name" value="NAD(P)-bd_dom_sf"/>
</dbReference>
<dbReference type="PANTHER" id="PTHR42760:SF40">
    <property type="entry name" value="3-OXOACYL-[ACYL-CARRIER-PROTEIN] REDUCTASE, CHLOROPLASTIC"/>
    <property type="match status" value="1"/>
</dbReference>
<dbReference type="Gene3D" id="3.40.50.720">
    <property type="entry name" value="NAD(P)-binding Rossmann-like Domain"/>
    <property type="match status" value="1"/>
</dbReference>
<dbReference type="SMART" id="SM00822">
    <property type="entry name" value="PKS_KR"/>
    <property type="match status" value="1"/>
</dbReference>
<dbReference type="InterPro" id="IPR020904">
    <property type="entry name" value="Sc_DH/Rdtase_CS"/>
</dbReference>
<protein>
    <submittedName>
        <fullName evidence="3">SDR family NAD(P)-dependent oxidoreductase</fullName>
        <ecNumber evidence="3">1.1.1.-</ecNumber>
    </submittedName>
</protein>
<dbReference type="Pfam" id="PF13561">
    <property type="entry name" value="adh_short_C2"/>
    <property type="match status" value="1"/>
</dbReference>
<keyword evidence="4" id="KW-1185">Reference proteome</keyword>
<dbReference type="GO" id="GO:0016491">
    <property type="term" value="F:oxidoreductase activity"/>
    <property type="evidence" value="ECO:0007669"/>
    <property type="project" value="UniProtKB-KW"/>
</dbReference>
<gene>
    <name evidence="3" type="ORF">ACFQ3U_04905</name>
</gene>
<dbReference type="EMBL" id="JBHTLY010000002">
    <property type="protein sequence ID" value="MFD1201228.1"/>
    <property type="molecule type" value="Genomic_DNA"/>
</dbReference>
<evidence type="ECO:0000313" key="4">
    <source>
        <dbReference type="Proteomes" id="UP001597181"/>
    </source>
</evidence>
<evidence type="ECO:0000256" key="1">
    <source>
        <dbReference type="ARBA" id="ARBA00006484"/>
    </source>
</evidence>
<dbReference type="PRINTS" id="PR00080">
    <property type="entry name" value="SDRFAMILY"/>
</dbReference>
<dbReference type="Proteomes" id="UP001597181">
    <property type="component" value="Unassembled WGS sequence"/>
</dbReference>